<keyword evidence="1" id="KW-0732">Signal</keyword>
<sequence>MQLSFKALLLIGTLAGLAMASGGKYDHNDYHKDYHHKGGVIKRTILIDGCTGQPIEKHPYPKEQVDPEEKVDPGFDGTHLPHGGGGDGIRLPHDGGGGGIEIHQPEFDEPDFDRHGDETIFENNDYPENEFDFFNGDYQGHGDYQGYDDYGTYGDDGANLVYRDEPSFNHV</sequence>
<protein>
    <submittedName>
        <fullName evidence="2">Uncharacterized protein</fullName>
    </submittedName>
</protein>
<evidence type="ECO:0000256" key="1">
    <source>
        <dbReference type="SAM" id="SignalP"/>
    </source>
</evidence>
<feature type="chain" id="PRO_5007843517" evidence="1">
    <location>
        <begin position="21"/>
        <end position="171"/>
    </location>
</feature>
<reference evidence="2" key="1">
    <citation type="submission" date="2016-04" db="EMBL/GenBank/DDBJ databases">
        <authorList>
            <person name="Evans L.H."/>
            <person name="Alamgir A."/>
            <person name="Owens N."/>
            <person name="Weber N.D."/>
            <person name="Virtaneva K."/>
            <person name="Barbian K."/>
            <person name="Babar A."/>
            <person name="Rosenke K."/>
        </authorList>
    </citation>
    <scope>NUCLEOTIDE SEQUENCE [LARGE SCALE GENOMIC DNA]</scope>
    <source>
        <strain evidence="2">CBS 101.48</strain>
    </source>
</reference>
<feature type="signal peptide" evidence="1">
    <location>
        <begin position="1"/>
        <end position="20"/>
    </location>
</feature>
<accession>A0A163K2D2</accession>
<dbReference type="AlphaFoldDB" id="A0A163K2D2"/>
<evidence type="ECO:0000313" key="3">
    <source>
        <dbReference type="Proteomes" id="UP000078561"/>
    </source>
</evidence>
<gene>
    <name evidence="2" type="primary">ABSGL_09546.1 scaffold 11342</name>
</gene>
<dbReference type="EMBL" id="LT554228">
    <property type="protein sequence ID" value="SAM03703.1"/>
    <property type="molecule type" value="Genomic_DNA"/>
</dbReference>
<dbReference type="Proteomes" id="UP000078561">
    <property type="component" value="Unassembled WGS sequence"/>
</dbReference>
<evidence type="ECO:0000313" key="2">
    <source>
        <dbReference type="EMBL" id="SAM03703.1"/>
    </source>
</evidence>
<organism evidence="2">
    <name type="scientific">Absidia glauca</name>
    <name type="common">Pin mould</name>
    <dbReference type="NCBI Taxonomy" id="4829"/>
    <lineage>
        <taxon>Eukaryota</taxon>
        <taxon>Fungi</taxon>
        <taxon>Fungi incertae sedis</taxon>
        <taxon>Mucoromycota</taxon>
        <taxon>Mucoromycotina</taxon>
        <taxon>Mucoromycetes</taxon>
        <taxon>Mucorales</taxon>
        <taxon>Cunninghamellaceae</taxon>
        <taxon>Absidia</taxon>
    </lineage>
</organism>
<dbReference type="InParanoid" id="A0A163K2D2"/>
<proteinExistence type="predicted"/>
<name>A0A163K2D2_ABSGL</name>
<keyword evidence="3" id="KW-1185">Reference proteome</keyword>